<reference evidence="3" key="1">
    <citation type="submission" date="2018-02" db="EMBL/GenBank/DDBJ databases">
        <authorList>
            <person name="Cohen D.B."/>
            <person name="Kent A.D."/>
        </authorList>
    </citation>
    <scope>NUCLEOTIDE SEQUENCE</scope>
</reference>
<name>A0A2N9F8U6_FAGSY</name>
<sequence>MVVVLRQSSSEHVDSAKQGIGEGTSDNGEHEQDDKEVDEDSFDGGDLEAELESDIPIHGSASVEATPLLSDVLEGLHSVIVDEIGSAIDQNRLYRWRLRACSLGRTYGHSLIGEFSDTQGDCDVMMTEEIVPEQEVVHEQVNRDDDMDLGHGTATLELDHSDVKLPQDVVGLEPLGNLAGKPLSVQQSITTSLILAGITAIEPDDSSVELPQDARDDWLTPLGECGDAQGEFQSFRVPFESLPLLNTLKGNTWFMLDHIRHLARIMFGQKARENLEALDCQIEELKKALAELDVIRNSVPEASLAIVLAGTSSLNGLA</sequence>
<evidence type="ECO:0000256" key="1">
    <source>
        <dbReference type="SAM" id="Coils"/>
    </source>
</evidence>
<organism evidence="3">
    <name type="scientific">Fagus sylvatica</name>
    <name type="common">Beechnut</name>
    <dbReference type="NCBI Taxonomy" id="28930"/>
    <lineage>
        <taxon>Eukaryota</taxon>
        <taxon>Viridiplantae</taxon>
        <taxon>Streptophyta</taxon>
        <taxon>Embryophyta</taxon>
        <taxon>Tracheophyta</taxon>
        <taxon>Spermatophyta</taxon>
        <taxon>Magnoliopsida</taxon>
        <taxon>eudicotyledons</taxon>
        <taxon>Gunneridae</taxon>
        <taxon>Pentapetalae</taxon>
        <taxon>rosids</taxon>
        <taxon>fabids</taxon>
        <taxon>Fagales</taxon>
        <taxon>Fagaceae</taxon>
        <taxon>Fagus</taxon>
    </lineage>
</organism>
<gene>
    <name evidence="3" type="ORF">FSB_LOCUS11086</name>
</gene>
<dbReference type="AlphaFoldDB" id="A0A2N9F8U6"/>
<evidence type="ECO:0000313" key="3">
    <source>
        <dbReference type="EMBL" id="SPC83204.1"/>
    </source>
</evidence>
<protein>
    <submittedName>
        <fullName evidence="3">Uncharacterized protein</fullName>
    </submittedName>
</protein>
<evidence type="ECO:0000256" key="2">
    <source>
        <dbReference type="SAM" id="MobiDB-lite"/>
    </source>
</evidence>
<dbReference type="EMBL" id="OIVN01000630">
    <property type="protein sequence ID" value="SPC83204.1"/>
    <property type="molecule type" value="Genomic_DNA"/>
</dbReference>
<accession>A0A2N9F8U6</accession>
<feature type="region of interest" description="Disordered" evidence="2">
    <location>
        <begin position="1"/>
        <end position="44"/>
    </location>
</feature>
<keyword evidence="1" id="KW-0175">Coiled coil</keyword>
<feature type="coiled-coil region" evidence="1">
    <location>
        <begin position="268"/>
        <end position="295"/>
    </location>
</feature>
<feature type="compositionally biased region" description="Acidic residues" evidence="2">
    <location>
        <begin position="34"/>
        <end position="44"/>
    </location>
</feature>
<proteinExistence type="predicted"/>